<dbReference type="FunFam" id="3.30.70.270:FF:000020">
    <property type="entry name" value="Transposon Tf2-6 polyprotein-like Protein"/>
    <property type="match status" value="1"/>
</dbReference>
<reference evidence="3 4" key="1">
    <citation type="submission" date="2023-11" db="EMBL/GenBank/DDBJ databases">
        <authorList>
            <person name="Hedman E."/>
            <person name="Englund M."/>
            <person name="Stromberg M."/>
            <person name="Nyberg Akerstrom W."/>
            <person name="Nylinder S."/>
            <person name="Jareborg N."/>
            <person name="Kallberg Y."/>
            <person name="Kronander E."/>
        </authorList>
    </citation>
    <scope>NUCLEOTIDE SEQUENCE [LARGE SCALE GENOMIC DNA]</scope>
</reference>
<dbReference type="InterPro" id="IPR043502">
    <property type="entry name" value="DNA/RNA_pol_sf"/>
</dbReference>
<dbReference type="Pfam" id="PF17919">
    <property type="entry name" value="RT_RNaseH_2"/>
    <property type="match status" value="1"/>
</dbReference>
<dbReference type="AlphaFoldDB" id="A0AAV1K9N1"/>
<dbReference type="Proteomes" id="UP001314205">
    <property type="component" value="Unassembled WGS sequence"/>
</dbReference>
<dbReference type="EC" id="2.7.7.49" evidence="1"/>
<proteinExistence type="predicted"/>
<evidence type="ECO:0000259" key="2">
    <source>
        <dbReference type="Pfam" id="PF17919"/>
    </source>
</evidence>
<dbReference type="Gene3D" id="3.30.70.270">
    <property type="match status" value="1"/>
</dbReference>
<keyword evidence="4" id="KW-1185">Reference proteome</keyword>
<protein>
    <recommendedName>
        <fullName evidence="1">RNA-directed DNA polymerase</fullName>
        <ecNumber evidence="1">2.7.7.49</ecNumber>
    </recommendedName>
</protein>
<dbReference type="EMBL" id="CAVLGL010000001">
    <property type="protein sequence ID" value="CAK1578431.1"/>
    <property type="molecule type" value="Genomic_DNA"/>
</dbReference>
<feature type="domain" description="Reverse transcriptase/retrotransposon-derived protein RNase H-like" evidence="2">
    <location>
        <begin position="78"/>
        <end position="153"/>
    </location>
</feature>
<dbReference type="SUPFAM" id="SSF56672">
    <property type="entry name" value="DNA/RNA polymerases"/>
    <property type="match status" value="1"/>
</dbReference>
<sequence>MLLCLYRVKYLGHLLIPEGIKPNETKVQAILTMKEPTNVKQLKTLLKTCTWFRKCVQNFSGIVHPLTKLTRKHEPWSWGEDQRKVFDELKIKLTSSPILIQVDYLQFLVRTDASNHALGAALMQVQSEHPDERVIEYASRLLTPAEQRYSTTE</sequence>
<organism evidence="3 4">
    <name type="scientific">Parnassius mnemosyne</name>
    <name type="common">clouded apollo</name>
    <dbReference type="NCBI Taxonomy" id="213953"/>
    <lineage>
        <taxon>Eukaryota</taxon>
        <taxon>Metazoa</taxon>
        <taxon>Ecdysozoa</taxon>
        <taxon>Arthropoda</taxon>
        <taxon>Hexapoda</taxon>
        <taxon>Insecta</taxon>
        <taxon>Pterygota</taxon>
        <taxon>Neoptera</taxon>
        <taxon>Endopterygota</taxon>
        <taxon>Lepidoptera</taxon>
        <taxon>Glossata</taxon>
        <taxon>Ditrysia</taxon>
        <taxon>Papilionoidea</taxon>
        <taxon>Papilionidae</taxon>
        <taxon>Parnassiinae</taxon>
        <taxon>Parnassini</taxon>
        <taxon>Parnassius</taxon>
        <taxon>Driopa</taxon>
    </lineage>
</organism>
<dbReference type="InterPro" id="IPR043128">
    <property type="entry name" value="Rev_trsase/Diguanyl_cyclase"/>
</dbReference>
<dbReference type="GO" id="GO:0003964">
    <property type="term" value="F:RNA-directed DNA polymerase activity"/>
    <property type="evidence" value="ECO:0007669"/>
    <property type="project" value="UniProtKB-EC"/>
</dbReference>
<accession>A0AAV1K9N1</accession>
<dbReference type="InterPro" id="IPR051320">
    <property type="entry name" value="Viral_Replic_Matur_Polypro"/>
</dbReference>
<dbReference type="PANTHER" id="PTHR33064:SF37">
    <property type="entry name" value="RIBONUCLEASE H"/>
    <property type="match status" value="1"/>
</dbReference>
<dbReference type="PANTHER" id="PTHR33064">
    <property type="entry name" value="POL PROTEIN"/>
    <property type="match status" value="1"/>
</dbReference>
<comment type="caution">
    <text evidence="3">The sequence shown here is derived from an EMBL/GenBank/DDBJ whole genome shotgun (WGS) entry which is preliminary data.</text>
</comment>
<evidence type="ECO:0000313" key="3">
    <source>
        <dbReference type="EMBL" id="CAK1578431.1"/>
    </source>
</evidence>
<dbReference type="InterPro" id="IPR041577">
    <property type="entry name" value="RT_RNaseH_2"/>
</dbReference>
<evidence type="ECO:0000313" key="4">
    <source>
        <dbReference type="Proteomes" id="UP001314205"/>
    </source>
</evidence>
<name>A0AAV1K9N1_9NEOP</name>
<evidence type="ECO:0000256" key="1">
    <source>
        <dbReference type="ARBA" id="ARBA00012493"/>
    </source>
</evidence>
<gene>
    <name evidence="3" type="ORF">PARMNEM_LOCUS514</name>
</gene>